<feature type="compositionally biased region" description="Polar residues" evidence="2">
    <location>
        <begin position="148"/>
        <end position="168"/>
    </location>
</feature>
<reference evidence="3" key="1">
    <citation type="journal article" date="2021" name="Nat. Commun.">
        <title>Genetic determinants of endophytism in the Arabidopsis root mycobiome.</title>
        <authorList>
            <person name="Mesny F."/>
            <person name="Miyauchi S."/>
            <person name="Thiergart T."/>
            <person name="Pickel B."/>
            <person name="Atanasova L."/>
            <person name="Karlsson M."/>
            <person name="Huettel B."/>
            <person name="Barry K.W."/>
            <person name="Haridas S."/>
            <person name="Chen C."/>
            <person name="Bauer D."/>
            <person name="Andreopoulos W."/>
            <person name="Pangilinan J."/>
            <person name="LaButti K."/>
            <person name="Riley R."/>
            <person name="Lipzen A."/>
            <person name="Clum A."/>
            <person name="Drula E."/>
            <person name="Henrissat B."/>
            <person name="Kohler A."/>
            <person name="Grigoriev I.V."/>
            <person name="Martin F.M."/>
            <person name="Hacquard S."/>
        </authorList>
    </citation>
    <scope>NUCLEOTIDE SEQUENCE</scope>
    <source>
        <strain evidence="3">MPI-SDFR-AT-0073</strain>
    </source>
</reference>
<evidence type="ECO:0000256" key="1">
    <source>
        <dbReference type="SAM" id="Coils"/>
    </source>
</evidence>
<feature type="compositionally biased region" description="Basic and acidic residues" evidence="2">
    <location>
        <begin position="82"/>
        <end position="93"/>
    </location>
</feature>
<keyword evidence="4" id="KW-1185">Reference proteome</keyword>
<feature type="compositionally biased region" description="Polar residues" evidence="2">
    <location>
        <begin position="1"/>
        <end position="11"/>
    </location>
</feature>
<evidence type="ECO:0000256" key="2">
    <source>
        <dbReference type="SAM" id="MobiDB-lite"/>
    </source>
</evidence>
<feature type="region of interest" description="Disordered" evidence="2">
    <location>
        <begin position="1"/>
        <end position="111"/>
    </location>
</feature>
<feature type="region of interest" description="Disordered" evidence="2">
    <location>
        <begin position="313"/>
        <end position="369"/>
    </location>
</feature>
<keyword evidence="1" id="KW-0175">Coiled coil</keyword>
<accession>A0A9P9A3P2</accession>
<organism evidence="3 4">
    <name type="scientific">Truncatella angustata</name>
    <dbReference type="NCBI Taxonomy" id="152316"/>
    <lineage>
        <taxon>Eukaryota</taxon>
        <taxon>Fungi</taxon>
        <taxon>Dikarya</taxon>
        <taxon>Ascomycota</taxon>
        <taxon>Pezizomycotina</taxon>
        <taxon>Sordariomycetes</taxon>
        <taxon>Xylariomycetidae</taxon>
        <taxon>Amphisphaeriales</taxon>
        <taxon>Sporocadaceae</taxon>
        <taxon>Truncatella</taxon>
    </lineage>
</organism>
<feature type="region of interest" description="Disordered" evidence="2">
    <location>
        <begin position="129"/>
        <end position="193"/>
    </location>
</feature>
<dbReference type="RefSeq" id="XP_045964808.1">
    <property type="nucleotide sequence ID" value="XM_046099285.1"/>
</dbReference>
<name>A0A9P9A3P2_9PEZI</name>
<sequence>MSSSQFRQAGTSELRHDGSFQSSVPRCETRRIPRKAVGHDAARQSSMAPALTRNTNDLSPTSTKSVTHSLRQGASRVPESYGKVKDAKQKESSNKSIFSELYSRRNKKKTRTDKLVISAPIQITPPLVTSDLCAPAGPTQKRTGRPADTTSDSNVKLGQARVASTNKTFPKISSDASRSMDTRNHKPGQPQISYRPEINEWKSSNPVELPSSIRSEQMSERHIYPCLAKPHPSVSSCSWSAVNGDDQIDLGSMSDFGRASTEVFVNGESTNSGHTPCDSAGYTPVPDLCFEKARSQVDERQVRRQGRIFSPADMDQLPNQSYFTGGESQDENDLLSRKSKATQPHPPQIVIQVTPPSPRPRQRKSSLVSNTYLTPERAYRNLAEKYRREANNTQKELQQVLVLCEPLMKSFELIKRHPEFAHLDSWEGAYDVLEMILAERKYVFSMREQVRAAVGDFRGTYEKEKLDRIQRAGAKDRAAGI</sequence>
<dbReference type="GeneID" id="70128177"/>
<comment type="caution">
    <text evidence="3">The sequence shown here is derived from an EMBL/GenBank/DDBJ whole genome shotgun (WGS) entry which is preliminary data.</text>
</comment>
<feature type="coiled-coil region" evidence="1">
    <location>
        <begin position="376"/>
        <end position="403"/>
    </location>
</feature>
<proteinExistence type="predicted"/>
<feature type="compositionally biased region" description="Polar residues" evidence="2">
    <location>
        <begin position="43"/>
        <end position="72"/>
    </location>
</feature>
<feature type="compositionally biased region" description="Polar residues" evidence="2">
    <location>
        <begin position="317"/>
        <end position="327"/>
    </location>
</feature>
<dbReference type="Proteomes" id="UP000758603">
    <property type="component" value="Unassembled WGS sequence"/>
</dbReference>
<gene>
    <name evidence="3" type="ORF">BKA67DRAFT_530767</name>
</gene>
<dbReference type="AlphaFoldDB" id="A0A9P9A3P2"/>
<evidence type="ECO:0000313" key="3">
    <source>
        <dbReference type="EMBL" id="KAH6660677.1"/>
    </source>
</evidence>
<dbReference type="EMBL" id="JAGPXC010000001">
    <property type="protein sequence ID" value="KAH6660677.1"/>
    <property type="molecule type" value="Genomic_DNA"/>
</dbReference>
<protein>
    <submittedName>
        <fullName evidence="3">Uncharacterized protein</fullName>
    </submittedName>
</protein>
<dbReference type="OrthoDB" id="4755199at2759"/>
<feature type="compositionally biased region" description="Basic and acidic residues" evidence="2">
    <location>
        <begin position="27"/>
        <end position="42"/>
    </location>
</feature>
<evidence type="ECO:0000313" key="4">
    <source>
        <dbReference type="Proteomes" id="UP000758603"/>
    </source>
</evidence>